<dbReference type="OrthoDB" id="1893065at2759"/>
<protein>
    <recommendedName>
        <fullName evidence="2">LOB domain-containing protein</fullName>
    </recommendedName>
</protein>
<reference evidence="4" key="1">
    <citation type="journal article" date="2014" name="Nat. Genet.">
        <title>A reference genome for common bean and genome-wide analysis of dual domestications.</title>
        <authorList>
            <person name="Schmutz J."/>
            <person name="McClean P.E."/>
            <person name="Mamidi S."/>
            <person name="Wu G.A."/>
            <person name="Cannon S.B."/>
            <person name="Grimwood J."/>
            <person name="Jenkins J."/>
            <person name="Shu S."/>
            <person name="Song Q."/>
            <person name="Chavarro C."/>
            <person name="Torres-Torres M."/>
            <person name="Geffroy V."/>
            <person name="Moghaddam S.M."/>
            <person name="Gao D."/>
            <person name="Abernathy B."/>
            <person name="Barry K."/>
            <person name="Blair M."/>
            <person name="Brick M.A."/>
            <person name="Chovatia M."/>
            <person name="Gepts P."/>
            <person name="Goodstein D.M."/>
            <person name="Gonzales M."/>
            <person name="Hellsten U."/>
            <person name="Hyten D.L."/>
            <person name="Jia G."/>
            <person name="Kelly J.D."/>
            <person name="Kudrna D."/>
            <person name="Lee R."/>
            <person name="Richard M.M."/>
            <person name="Miklas P.N."/>
            <person name="Osorno J.M."/>
            <person name="Rodrigues J."/>
            <person name="Thareau V."/>
            <person name="Urrea C.A."/>
            <person name="Wang M."/>
            <person name="Yu Y."/>
            <person name="Zhang M."/>
            <person name="Wing R.A."/>
            <person name="Cregan P.B."/>
            <person name="Rokhsar D.S."/>
            <person name="Jackson S.A."/>
        </authorList>
    </citation>
    <scope>NUCLEOTIDE SEQUENCE [LARGE SCALE GENOMIC DNA]</scope>
    <source>
        <strain evidence="4">cv. G19833</strain>
    </source>
</reference>
<feature type="domain" description="LOB" evidence="2">
    <location>
        <begin position="9"/>
        <end position="110"/>
    </location>
</feature>
<organism evidence="3 4">
    <name type="scientific">Phaseolus vulgaris</name>
    <name type="common">Kidney bean</name>
    <name type="synonym">French bean</name>
    <dbReference type="NCBI Taxonomy" id="3885"/>
    <lineage>
        <taxon>Eukaryota</taxon>
        <taxon>Viridiplantae</taxon>
        <taxon>Streptophyta</taxon>
        <taxon>Embryophyta</taxon>
        <taxon>Tracheophyta</taxon>
        <taxon>Spermatophyta</taxon>
        <taxon>Magnoliopsida</taxon>
        <taxon>eudicotyledons</taxon>
        <taxon>Gunneridae</taxon>
        <taxon>Pentapetalae</taxon>
        <taxon>rosids</taxon>
        <taxon>fabids</taxon>
        <taxon>Fabales</taxon>
        <taxon>Fabaceae</taxon>
        <taxon>Papilionoideae</taxon>
        <taxon>50 kb inversion clade</taxon>
        <taxon>NPAAA clade</taxon>
        <taxon>indigoferoid/millettioid clade</taxon>
        <taxon>Phaseoleae</taxon>
        <taxon>Phaseolus</taxon>
    </lineage>
</organism>
<dbReference type="PANTHER" id="PTHR31301:SF105">
    <property type="entry name" value="LOB DOMAIN PROTEIN"/>
    <property type="match status" value="1"/>
</dbReference>
<dbReference type="eggNOG" id="ENOG502RY2U">
    <property type="taxonomic scope" value="Eukaryota"/>
</dbReference>
<dbReference type="AlphaFoldDB" id="V7BX41"/>
<proteinExistence type="inferred from homology"/>
<feature type="non-terminal residue" evidence="3">
    <location>
        <position position="173"/>
    </location>
</feature>
<dbReference type="SMR" id="V7BX41"/>
<dbReference type="OMA" id="DINMWAI"/>
<dbReference type="STRING" id="3885.V7BX41"/>
<dbReference type="PANTHER" id="PTHR31301">
    <property type="entry name" value="LOB DOMAIN-CONTAINING PROTEIN 4-RELATED"/>
    <property type="match status" value="1"/>
</dbReference>
<dbReference type="Gramene" id="ESW22509">
    <property type="protein sequence ID" value="ESW22509"/>
    <property type="gene ID" value="PHAVU_005G158800g"/>
</dbReference>
<accession>V7BX41</accession>
<evidence type="ECO:0000256" key="1">
    <source>
        <dbReference type="ARBA" id="ARBA00005474"/>
    </source>
</evidence>
<keyword evidence="4" id="KW-1185">Reference proteome</keyword>
<comment type="similarity">
    <text evidence="1">Belongs to the LOB domain-containing protein family.</text>
</comment>
<sequence>MNDSRSSTQACAACKYQRRKCGSKCILAPFFPHHREKQFLLAHRLFGVGKITNMIKPLDPGRRNIAMATIIYESDMRAKDPVGGCLRIIQNLQSQIAYSQTELQLMLQHLAFFRRSSPPPSFSSHPSPLPFQFQHQFKSRGPLQIQEEKDPYHLLQEDIKLETDNQDAWRRRR</sequence>
<dbReference type="InterPro" id="IPR004883">
    <property type="entry name" value="LOB"/>
</dbReference>
<dbReference type="PROSITE" id="PS50891">
    <property type="entry name" value="LOB"/>
    <property type="match status" value="1"/>
</dbReference>
<dbReference type="EMBL" id="CM002292">
    <property type="protein sequence ID" value="ESW22509.1"/>
    <property type="molecule type" value="Genomic_DNA"/>
</dbReference>
<evidence type="ECO:0000313" key="4">
    <source>
        <dbReference type="Proteomes" id="UP000000226"/>
    </source>
</evidence>
<dbReference type="Pfam" id="PF03195">
    <property type="entry name" value="LOB"/>
    <property type="match status" value="1"/>
</dbReference>
<evidence type="ECO:0000313" key="3">
    <source>
        <dbReference type="EMBL" id="ESW22509.1"/>
    </source>
</evidence>
<name>V7BX41_PHAVU</name>
<dbReference type="Proteomes" id="UP000000226">
    <property type="component" value="Chromosome 5"/>
</dbReference>
<gene>
    <name evidence="3" type="ORF">PHAVU_005G158800g</name>
</gene>
<evidence type="ECO:0000259" key="2">
    <source>
        <dbReference type="PROSITE" id="PS50891"/>
    </source>
</evidence>